<dbReference type="Proteomes" id="UP000663868">
    <property type="component" value="Unassembled WGS sequence"/>
</dbReference>
<dbReference type="InterPro" id="IPR015424">
    <property type="entry name" value="PyrdxlP-dep_Trfase"/>
</dbReference>
<evidence type="ECO:0000256" key="1">
    <source>
        <dbReference type="ARBA" id="ARBA00001933"/>
    </source>
</evidence>
<evidence type="ECO:0000256" key="2">
    <source>
        <dbReference type="ARBA" id="ARBA00009533"/>
    </source>
</evidence>
<dbReference type="GO" id="GO:0005737">
    <property type="term" value="C:cytoplasm"/>
    <property type="evidence" value="ECO:0007669"/>
    <property type="project" value="TreeGrafter"/>
</dbReference>
<organism evidence="9 12">
    <name type="scientific">Adineta steineri</name>
    <dbReference type="NCBI Taxonomy" id="433720"/>
    <lineage>
        <taxon>Eukaryota</taxon>
        <taxon>Metazoa</taxon>
        <taxon>Spiralia</taxon>
        <taxon>Gnathifera</taxon>
        <taxon>Rotifera</taxon>
        <taxon>Eurotatoria</taxon>
        <taxon>Bdelloidea</taxon>
        <taxon>Adinetida</taxon>
        <taxon>Adinetidae</taxon>
        <taxon>Adineta</taxon>
    </lineage>
</organism>
<dbReference type="EMBL" id="CAJNOG010000346">
    <property type="protein sequence ID" value="CAF1188736.1"/>
    <property type="molecule type" value="Genomic_DNA"/>
</dbReference>
<evidence type="ECO:0008006" key="13">
    <source>
        <dbReference type="Google" id="ProtNLM"/>
    </source>
</evidence>
<dbReference type="EMBL" id="CAJNOE010000377">
    <property type="protein sequence ID" value="CAF1182951.1"/>
    <property type="molecule type" value="Genomic_DNA"/>
</dbReference>
<name>A0A814VK89_9BILA</name>
<comment type="cofactor">
    <cofactor evidence="1 6">
        <name>pyridoxal 5'-phosphate</name>
        <dbReference type="ChEBI" id="CHEBI:597326"/>
    </cofactor>
</comment>
<dbReference type="GO" id="GO:0019752">
    <property type="term" value="P:carboxylic acid metabolic process"/>
    <property type="evidence" value="ECO:0007669"/>
    <property type="project" value="InterPro"/>
</dbReference>
<comment type="similarity">
    <text evidence="2 6">Belongs to the group II decarboxylase family.</text>
</comment>
<evidence type="ECO:0000313" key="9">
    <source>
        <dbReference type="EMBL" id="CAF1188736.1"/>
    </source>
</evidence>
<comment type="caution">
    <text evidence="9">The sequence shown here is derived from an EMBL/GenBank/DDBJ whole genome shotgun (WGS) entry which is preliminary data.</text>
</comment>
<dbReference type="Pfam" id="PF00282">
    <property type="entry name" value="Pyridoxal_deC"/>
    <property type="match status" value="2"/>
</dbReference>
<dbReference type="Gene3D" id="3.40.640.10">
    <property type="entry name" value="Type I PLP-dependent aspartate aminotransferase-like (Major domain)"/>
    <property type="match status" value="2"/>
</dbReference>
<dbReference type="PANTHER" id="PTHR11999">
    <property type="entry name" value="GROUP II PYRIDOXAL-5-PHOSPHATE DECARBOXYLASE"/>
    <property type="match status" value="1"/>
</dbReference>
<dbReference type="GO" id="GO:0006520">
    <property type="term" value="P:amino acid metabolic process"/>
    <property type="evidence" value="ECO:0007669"/>
    <property type="project" value="InterPro"/>
</dbReference>
<keyword evidence="5 6" id="KW-0456">Lyase</keyword>
<dbReference type="InterPro" id="IPR015422">
    <property type="entry name" value="PyrdxlP-dep_Trfase_small"/>
</dbReference>
<evidence type="ECO:0000256" key="7">
    <source>
        <dbReference type="SAM" id="MobiDB-lite"/>
    </source>
</evidence>
<reference evidence="9" key="1">
    <citation type="submission" date="2021-02" db="EMBL/GenBank/DDBJ databases">
        <authorList>
            <person name="Nowell W R."/>
        </authorList>
    </citation>
    <scope>NUCLEOTIDE SEQUENCE</scope>
</reference>
<evidence type="ECO:0000313" key="11">
    <source>
        <dbReference type="EMBL" id="CAF3726642.1"/>
    </source>
</evidence>
<keyword evidence="3" id="KW-0210">Decarboxylase</keyword>
<dbReference type="InterPro" id="IPR002129">
    <property type="entry name" value="PyrdxlP-dep_de-COase"/>
</dbReference>
<dbReference type="Gene3D" id="1.20.1340.10">
    <property type="entry name" value="dopa decarboxylase, N-terminal domain"/>
    <property type="match status" value="1"/>
</dbReference>
<feature type="region of interest" description="Disordered" evidence="7">
    <location>
        <begin position="194"/>
        <end position="213"/>
    </location>
</feature>
<proteinExistence type="inferred from homology"/>
<evidence type="ECO:0000313" key="10">
    <source>
        <dbReference type="EMBL" id="CAF3560987.1"/>
    </source>
</evidence>
<dbReference type="EMBL" id="CAJOBB010000666">
    <property type="protein sequence ID" value="CAF3726642.1"/>
    <property type="molecule type" value="Genomic_DNA"/>
</dbReference>
<evidence type="ECO:0000256" key="4">
    <source>
        <dbReference type="ARBA" id="ARBA00022898"/>
    </source>
</evidence>
<sequence>MSSFKNSFDDKGNTNNVNPDIISNSTCANSQLRNASVTDCLPLSPSSSMSIPGMDDEEFRRRGKEMIDYIADYLLNIGERRVTSVVEPGYLKQLLPQDAPQTGESWDDIIKDVERVILPGITHWQHSRFHAYFPAGNSYPSILGEILSSGLGINGFSWAASPACAELETIVLDWLGRMMGLPIGLLPFNSNSDNNDSKAMPNTSYNSSEDREQTGGGVLLGSASECVLMAILAARTKKIESQRMINPLIKDAEILSNLVCYTSKLAHSCVEKAGLIAMIKVRQLAIDENFSLRGKTLDTCIQADKDNGLIPFFVSYYCFYPQCFNRILFVQVCGTLGTTSCASYDNFEEIGEICQREKIWFHVDGAYAGSALICHEFSYLKKGFEHWSIALSRRFRALKLWFTIRSYGVEGLRNYVLQHCRLAKLFAELLHKDVRFDTVGKVVFGLVCFRLKGKNELSEKLLLSLNHSGEMHVVPAMVNDLYTIRFAVCAKDAIENDMHTAFHIIQAHANTILKND</sequence>
<dbReference type="AlphaFoldDB" id="A0A814VK89"/>
<dbReference type="EMBL" id="CAJOAZ010000167">
    <property type="protein sequence ID" value="CAF3560987.1"/>
    <property type="molecule type" value="Genomic_DNA"/>
</dbReference>
<gene>
    <name evidence="8" type="ORF">IZO911_LOCUS27575</name>
    <name evidence="9" type="ORF">JYZ213_LOCUS26211</name>
    <name evidence="11" type="ORF">KXQ929_LOCUS12770</name>
    <name evidence="10" type="ORF">OXD698_LOCUS4414</name>
</gene>
<evidence type="ECO:0000256" key="5">
    <source>
        <dbReference type="ARBA" id="ARBA00023239"/>
    </source>
</evidence>
<dbReference type="Gene3D" id="3.90.1150.10">
    <property type="entry name" value="Aspartate Aminotransferase, domain 1"/>
    <property type="match status" value="1"/>
</dbReference>
<evidence type="ECO:0000256" key="6">
    <source>
        <dbReference type="RuleBase" id="RU000382"/>
    </source>
</evidence>
<dbReference type="SUPFAM" id="SSF53383">
    <property type="entry name" value="PLP-dependent transferases"/>
    <property type="match status" value="1"/>
</dbReference>
<dbReference type="InterPro" id="IPR010977">
    <property type="entry name" value="Aromatic_deC"/>
</dbReference>
<dbReference type="Proteomes" id="UP000663845">
    <property type="component" value="Unassembled WGS sequence"/>
</dbReference>
<dbReference type="GO" id="GO:0030170">
    <property type="term" value="F:pyridoxal phosphate binding"/>
    <property type="evidence" value="ECO:0007669"/>
    <property type="project" value="InterPro"/>
</dbReference>
<accession>A0A814VK89</accession>
<dbReference type="Proteomes" id="UP000663860">
    <property type="component" value="Unassembled WGS sequence"/>
</dbReference>
<dbReference type="FunFam" id="1.20.1340.10:FF:000001">
    <property type="entry name" value="Histidine decarboxylase"/>
    <property type="match status" value="1"/>
</dbReference>
<dbReference type="Proteomes" id="UP000663844">
    <property type="component" value="Unassembled WGS sequence"/>
</dbReference>
<dbReference type="PANTHER" id="PTHR11999:SF70">
    <property type="entry name" value="MIP05841P"/>
    <property type="match status" value="1"/>
</dbReference>
<evidence type="ECO:0000313" key="12">
    <source>
        <dbReference type="Proteomes" id="UP000663845"/>
    </source>
</evidence>
<keyword evidence="4 6" id="KW-0663">Pyridoxal phosphate</keyword>
<dbReference type="GO" id="GO:0016831">
    <property type="term" value="F:carboxy-lyase activity"/>
    <property type="evidence" value="ECO:0007669"/>
    <property type="project" value="UniProtKB-KW"/>
</dbReference>
<evidence type="ECO:0000313" key="8">
    <source>
        <dbReference type="EMBL" id="CAF1182951.1"/>
    </source>
</evidence>
<dbReference type="PRINTS" id="PR00800">
    <property type="entry name" value="YHDCRBOXLASE"/>
</dbReference>
<dbReference type="InterPro" id="IPR015421">
    <property type="entry name" value="PyrdxlP-dep_Trfase_major"/>
</dbReference>
<evidence type="ECO:0000256" key="3">
    <source>
        <dbReference type="ARBA" id="ARBA00022793"/>
    </source>
</evidence>
<protein>
    <recommendedName>
        <fullName evidence="13">Tyrosine decarboxylase</fullName>
    </recommendedName>
</protein>